<dbReference type="InterPro" id="IPR001602">
    <property type="entry name" value="UPF0047_YjbQ-like"/>
</dbReference>
<dbReference type="EMBL" id="KI546166">
    <property type="protein sequence ID" value="EST41937.1"/>
    <property type="molecule type" value="Genomic_DNA"/>
</dbReference>
<dbReference type="PIRSF" id="PIRSF004681">
    <property type="entry name" value="UCP004681"/>
    <property type="match status" value="1"/>
</dbReference>
<evidence type="ECO:0008006" key="5">
    <source>
        <dbReference type="Google" id="ProtNLM"/>
    </source>
</evidence>
<evidence type="ECO:0000313" key="4">
    <source>
        <dbReference type="Proteomes" id="UP000018208"/>
    </source>
</evidence>
<evidence type="ECO:0000313" key="2">
    <source>
        <dbReference type="EMBL" id="EST41937.1"/>
    </source>
</evidence>
<dbReference type="PANTHER" id="PTHR30615">
    <property type="entry name" value="UNCHARACTERIZED PROTEIN YJBQ-RELATED"/>
    <property type="match status" value="1"/>
</dbReference>
<dbReference type="PANTHER" id="PTHR30615:SF8">
    <property type="entry name" value="UPF0047 PROTEIN C4A8.02C"/>
    <property type="match status" value="1"/>
</dbReference>
<gene>
    <name evidence="2" type="ORF">SS50377_18241</name>
    <name evidence="3" type="ORF">SS50377_22571</name>
</gene>
<dbReference type="Proteomes" id="UP000018208">
    <property type="component" value="Unassembled WGS sequence"/>
</dbReference>
<keyword evidence="4" id="KW-1185">Reference proteome</keyword>
<name>V6LBV7_9EUKA</name>
<dbReference type="AlphaFoldDB" id="V6LBV7"/>
<protein>
    <recommendedName>
        <fullName evidence="5">Secondary thiamine-phosphate synthase enzyme</fullName>
    </recommendedName>
</protein>
<evidence type="ECO:0000313" key="3">
    <source>
        <dbReference type="EMBL" id="KAH0574954.1"/>
    </source>
</evidence>
<reference evidence="2 3" key="1">
    <citation type="journal article" date="2014" name="PLoS Genet.">
        <title>The Genome of Spironucleus salmonicida Highlights a Fish Pathogen Adapted to Fluctuating Environments.</title>
        <authorList>
            <person name="Xu F."/>
            <person name="Jerlstrom-Hultqvist J."/>
            <person name="Einarsson E."/>
            <person name="Astvaldsson A."/>
            <person name="Svard S.G."/>
            <person name="Andersson J.O."/>
        </authorList>
    </citation>
    <scope>NUCLEOTIDE SEQUENCE</scope>
    <source>
        <strain evidence="3">ATCC 50377</strain>
    </source>
</reference>
<evidence type="ECO:0000256" key="1">
    <source>
        <dbReference type="ARBA" id="ARBA00005534"/>
    </source>
</evidence>
<dbReference type="Pfam" id="PF01894">
    <property type="entry name" value="YjbQ"/>
    <property type="match status" value="1"/>
</dbReference>
<reference evidence="3" key="2">
    <citation type="submission" date="2020-12" db="EMBL/GenBank/DDBJ databases">
        <title>New Spironucleus salmonicida genome in near-complete chromosomes.</title>
        <authorList>
            <person name="Xu F."/>
            <person name="Kurt Z."/>
            <person name="Jimenez-Gonzalez A."/>
            <person name="Astvaldsson A."/>
            <person name="Andersson J.O."/>
            <person name="Svard S.G."/>
        </authorList>
    </citation>
    <scope>NUCLEOTIDE SEQUENCE</scope>
    <source>
        <strain evidence="3">ATCC 50377</strain>
    </source>
</reference>
<comment type="similarity">
    <text evidence="1">Belongs to the UPF0047 family.</text>
</comment>
<sequence length="146" mass="16182">MSYFAEQIQILVPGKKKGSYLITPDVYKGSAQLLDQVKCGQIHIFLTHTSASISINENADPTVRTDLHKVMDRIAPKSLQYDHCYEGSDDMPSHCLSVICGVDLTIPVREGKMVLGTWQGIYLNEHRNFGGDRKLILTVSGLSSSK</sequence>
<proteinExistence type="inferred from homology"/>
<dbReference type="NCBIfam" id="TIGR00149">
    <property type="entry name" value="TIGR00149_YjbQ"/>
    <property type="match status" value="1"/>
</dbReference>
<dbReference type="VEuPathDB" id="GiardiaDB:SS50377_22571"/>
<organism evidence="2">
    <name type="scientific">Spironucleus salmonicida</name>
    <dbReference type="NCBI Taxonomy" id="348837"/>
    <lineage>
        <taxon>Eukaryota</taxon>
        <taxon>Metamonada</taxon>
        <taxon>Diplomonadida</taxon>
        <taxon>Hexamitidae</taxon>
        <taxon>Hexamitinae</taxon>
        <taxon>Spironucleus</taxon>
    </lineage>
</organism>
<dbReference type="InterPro" id="IPR035917">
    <property type="entry name" value="YjbQ-like_sf"/>
</dbReference>
<dbReference type="Gene3D" id="2.60.120.460">
    <property type="entry name" value="YjbQ-like"/>
    <property type="match status" value="1"/>
</dbReference>
<dbReference type="OrthoDB" id="10255963at2759"/>
<dbReference type="SUPFAM" id="SSF111038">
    <property type="entry name" value="YjbQ-like"/>
    <property type="match status" value="1"/>
</dbReference>
<dbReference type="EMBL" id="AUWU02000003">
    <property type="protein sequence ID" value="KAH0574954.1"/>
    <property type="molecule type" value="Genomic_DNA"/>
</dbReference>
<accession>V6LBV7</accession>